<dbReference type="AlphaFoldDB" id="A0A370DCM0"/>
<feature type="chain" id="PRO_5017075093" description="Lipoprotein" evidence="1">
    <location>
        <begin position="22"/>
        <end position="118"/>
    </location>
</feature>
<name>A0A370DCM0_9GAMM</name>
<dbReference type="EMBL" id="QFXC01000011">
    <property type="protein sequence ID" value="RDH82621.1"/>
    <property type="molecule type" value="Genomic_DNA"/>
</dbReference>
<organism evidence="2 3">
    <name type="scientific">endosymbiont of Galathealinum brachiosum</name>
    <dbReference type="NCBI Taxonomy" id="2200906"/>
    <lineage>
        <taxon>Bacteria</taxon>
        <taxon>Pseudomonadati</taxon>
        <taxon>Pseudomonadota</taxon>
        <taxon>Gammaproteobacteria</taxon>
        <taxon>sulfur-oxidizing symbionts</taxon>
    </lineage>
</organism>
<gene>
    <name evidence="2" type="ORF">DIZ80_10080</name>
</gene>
<dbReference type="Proteomes" id="UP000254266">
    <property type="component" value="Unassembled WGS sequence"/>
</dbReference>
<comment type="caution">
    <text evidence="2">The sequence shown here is derived from an EMBL/GenBank/DDBJ whole genome shotgun (WGS) entry which is preliminary data.</text>
</comment>
<evidence type="ECO:0000313" key="2">
    <source>
        <dbReference type="EMBL" id="RDH82621.1"/>
    </source>
</evidence>
<accession>A0A370DCM0</accession>
<keyword evidence="1" id="KW-0732">Signal</keyword>
<reference evidence="2 3" key="1">
    <citation type="journal article" date="2018" name="ISME J.">
        <title>Endosymbiont genomes yield clues of tubeworm success.</title>
        <authorList>
            <person name="Li Y."/>
            <person name="Liles M.R."/>
            <person name="Halanych K.M."/>
        </authorList>
    </citation>
    <scope>NUCLEOTIDE SEQUENCE [LARGE SCALE GENOMIC DNA]</scope>
    <source>
        <strain evidence="2">A1464</strain>
    </source>
</reference>
<evidence type="ECO:0008006" key="4">
    <source>
        <dbReference type="Google" id="ProtNLM"/>
    </source>
</evidence>
<proteinExistence type="predicted"/>
<feature type="signal peptide" evidence="1">
    <location>
        <begin position="1"/>
        <end position="21"/>
    </location>
</feature>
<evidence type="ECO:0000313" key="3">
    <source>
        <dbReference type="Proteomes" id="UP000254266"/>
    </source>
</evidence>
<protein>
    <recommendedName>
        <fullName evidence="4">Lipoprotein</fullName>
    </recommendedName>
</protein>
<keyword evidence="3" id="KW-1185">Reference proteome</keyword>
<evidence type="ECO:0000256" key="1">
    <source>
        <dbReference type="SAM" id="SignalP"/>
    </source>
</evidence>
<sequence>MKQIKFMLIFLLALVSNISCDTGNNSNNPTESLKVIKKQTPVSLDLSMPENKHTIDDKFEKLETNDAIDNMINKHLNKPQNKDYKISGDIHLDPNENTDKLMLEKVDGGQINLEFNFE</sequence>